<dbReference type="GO" id="GO:0030428">
    <property type="term" value="C:cell septum"/>
    <property type="evidence" value="ECO:0007669"/>
    <property type="project" value="TreeGrafter"/>
</dbReference>
<keyword evidence="1" id="KW-0472">Membrane</keyword>
<dbReference type="Proteomes" id="UP000194798">
    <property type="component" value="Unassembled WGS sequence"/>
</dbReference>
<keyword evidence="4" id="KW-1185">Reference proteome</keyword>
<keyword evidence="1" id="KW-1133">Transmembrane helix</keyword>
<gene>
    <name evidence="3" type="ORF">TPSD3_07430</name>
</gene>
<dbReference type="InterPro" id="IPR036680">
    <property type="entry name" value="SPOR-like_sf"/>
</dbReference>
<evidence type="ECO:0000313" key="3">
    <source>
        <dbReference type="EMBL" id="OUD14156.1"/>
    </source>
</evidence>
<dbReference type="AlphaFoldDB" id="A0A251X837"/>
<evidence type="ECO:0000313" key="4">
    <source>
        <dbReference type="Proteomes" id="UP000194798"/>
    </source>
</evidence>
<proteinExistence type="predicted"/>
<dbReference type="Pfam" id="PF05036">
    <property type="entry name" value="SPOR"/>
    <property type="match status" value="1"/>
</dbReference>
<accession>A0A251X837</accession>
<feature type="transmembrane region" description="Helical" evidence="1">
    <location>
        <begin position="20"/>
        <end position="40"/>
    </location>
</feature>
<name>A0A251X837_9GAMM</name>
<dbReference type="PANTHER" id="PTHR38687:SF1">
    <property type="entry name" value="CELL DIVISION PROTEIN DEDD"/>
    <property type="match status" value="1"/>
</dbReference>
<dbReference type="GO" id="GO:0032506">
    <property type="term" value="P:cytokinetic process"/>
    <property type="evidence" value="ECO:0007669"/>
    <property type="project" value="TreeGrafter"/>
</dbReference>
<dbReference type="InterPro" id="IPR052521">
    <property type="entry name" value="Cell_div_SPOR-domain"/>
</dbReference>
<dbReference type="InterPro" id="IPR007730">
    <property type="entry name" value="SPOR-like_dom"/>
</dbReference>
<dbReference type="Gene3D" id="3.30.70.1070">
    <property type="entry name" value="Sporulation related repeat"/>
    <property type="match status" value="1"/>
</dbReference>
<dbReference type="SUPFAM" id="SSF110997">
    <property type="entry name" value="Sporulation related repeat"/>
    <property type="match status" value="1"/>
</dbReference>
<evidence type="ECO:0000259" key="2">
    <source>
        <dbReference type="PROSITE" id="PS51724"/>
    </source>
</evidence>
<dbReference type="EMBL" id="MSLT01000012">
    <property type="protein sequence ID" value="OUD14156.1"/>
    <property type="molecule type" value="Genomic_DNA"/>
</dbReference>
<feature type="domain" description="SPOR" evidence="2">
    <location>
        <begin position="124"/>
        <end position="199"/>
    </location>
</feature>
<dbReference type="PANTHER" id="PTHR38687">
    <property type="entry name" value="CELL DIVISION PROTEIN DEDD-RELATED"/>
    <property type="match status" value="1"/>
</dbReference>
<dbReference type="GO" id="GO:0042834">
    <property type="term" value="F:peptidoglycan binding"/>
    <property type="evidence" value="ECO:0007669"/>
    <property type="project" value="InterPro"/>
</dbReference>
<protein>
    <recommendedName>
        <fullName evidence="2">SPOR domain-containing protein</fullName>
    </recommendedName>
</protein>
<keyword evidence="1" id="KW-0812">Transmembrane</keyword>
<evidence type="ECO:0000256" key="1">
    <source>
        <dbReference type="SAM" id="Phobius"/>
    </source>
</evidence>
<dbReference type="PROSITE" id="PS51724">
    <property type="entry name" value="SPOR"/>
    <property type="match status" value="1"/>
</dbReference>
<organism evidence="3 4">
    <name type="scientific">Thioflexithrix psekupsensis</name>
    <dbReference type="NCBI Taxonomy" id="1570016"/>
    <lineage>
        <taxon>Bacteria</taxon>
        <taxon>Pseudomonadati</taxon>
        <taxon>Pseudomonadota</taxon>
        <taxon>Gammaproteobacteria</taxon>
        <taxon>Thiotrichales</taxon>
        <taxon>Thioflexithrix</taxon>
    </lineage>
</organism>
<reference evidence="3 4" key="1">
    <citation type="submission" date="2016-12" db="EMBL/GenBank/DDBJ databases">
        <title>Thioflexothrix psekupsii D3 genome sequencing and assembly.</title>
        <authorList>
            <person name="Fomenkov A."/>
            <person name="Vincze T."/>
            <person name="Grabovich M."/>
            <person name="Anton B.P."/>
            <person name="Dubinina G."/>
            <person name="Orlova M."/>
            <person name="Belousova E."/>
            <person name="Roberts R.J."/>
        </authorList>
    </citation>
    <scope>NUCLEOTIDE SEQUENCE [LARGE SCALE GENOMIC DNA]</scope>
    <source>
        <strain evidence="3">D3</strain>
    </source>
</reference>
<comment type="caution">
    <text evidence="3">The sequence shown here is derived from an EMBL/GenBank/DDBJ whole genome shotgun (WGS) entry which is preliminary data.</text>
</comment>
<sequence length="200" mass="21903">MSTLNRRISPETYDPKQRVVGGVVLFLIMLLIYSLLKLLLGVSSASDAAYALREALPDEILSGQGAATGSPALTTGAAQQNTKALPSGFVFLDIDGKPMLGRGQAMEDEQYVTDNNQVSSTSVSLTGTHWIVQASSFREESRADRLVEQLKDKGLDAEVHRIGDWYTVRLTPQGERKEAEKQLRQLKNLMGLNGLIKKVN</sequence>
<dbReference type="GO" id="GO:0032153">
    <property type="term" value="C:cell division site"/>
    <property type="evidence" value="ECO:0007669"/>
    <property type="project" value="TreeGrafter"/>
</dbReference>